<protein>
    <submittedName>
        <fullName evidence="2">Uncharacterized protein</fullName>
    </submittedName>
</protein>
<sequence>MEKIITLASLITFLFCILKMLEMRYSDEEEQRPIKQLALDATFVFICSFVGGFTYFRLDHSIGDFFNILTETKTLNPSVTQIFTDEPGF</sequence>
<proteinExistence type="predicted"/>
<name>A0A6C0I4B1_9ZZZZ</name>
<keyword evidence="1" id="KW-0472">Membrane</keyword>
<reference evidence="2" key="1">
    <citation type="journal article" date="2020" name="Nature">
        <title>Giant virus diversity and host interactions through global metagenomics.</title>
        <authorList>
            <person name="Schulz F."/>
            <person name="Roux S."/>
            <person name="Paez-Espino D."/>
            <person name="Jungbluth S."/>
            <person name="Walsh D.A."/>
            <person name="Denef V.J."/>
            <person name="McMahon K.D."/>
            <person name="Konstantinidis K.T."/>
            <person name="Eloe-Fadrosh E.A."/>
            <person name="Kyrpides N.C."/>
            <person name="Woyke T."/>
        </authorList>
    </citation>
    <scope>NUCLEOTIDE SEQUENCE</scope>
    <source>
        <strain evidence="2">GVMAG-M-3300023184-190</strain>
    </source>
</reference>
<dbReference type="EMBL" id="MN740088">
    <property type="protein sequence ID" value="QHT87420.1"/>
    <property type="molecule type" value="Genomic_DNA"/>
</dbReference>
<accession>A0A6C0I4B1</accession>
<dbReference type="AlphaFoldDB" id="A0A6C0I4B1"/>
<evidence type="ECO:0000313" key="2">
    <source>
        <dbReference type="EMBL" id="QHT87420.1"/>
    </source>
</evidence>
<feature type="transmembrane region" description="Helical" evidence="1">
    <location>
        <begin position="6"/>
        <end position="25"/>
    </location>
</feature>
<organism evidence="2">
    <name type="scientific">viral metagenome</name>
    <dbReference type="NCBI Taxonomy" id="1070528"/>
    <lineage>
        <taxon>unclassified sequences</taxon>
        <taxon>metagenomes</taxon>
        <taxon>organismal metagenomes</taxon>
    </lineage>
</organism>
<keyword evidence="1" id="KW-1133">Transmembrane helix</keyword>
<evidence type="ECO:0000256" key="1">
    <source>
        <dbReference type="SAM" id="Phobius"/>
    </source>
</evidence>
<keyword evidence="1" id="KW-0812">Transmembrane</keyword>
<feature type="transmembrane region" description="Helical" evidence="1">
    <location>
        <begin position="37"/>
        <end position="56"/>
    </location>
</feature>